<sequence>MDNVDILDAGSRSGPVEFCEVSRTPARDTRNNEESEMWFVLLDSTSELSLFASNYSNFAKIFVPFGMSESYDRRA</sequence>
<evidence type="ECO:0000313" key="1">
    <source>
        <dbReference type="EMBL" id="VDK18248.1"/>
    </source>
</evidence>
<evidence type="ECO:0000313" key="2">
    <source>
        <dbReference type="Proteomes" id="UP000267096"/>
    </source>
</evidence>
<protein>
    <submittedName>
        <fullName evidence="3">UDENN domain-containing protein</fullName>
    </submittedName>
</protein>
<evidence type="ECO:0000313" key="3">
    <source>
        <dbReference type="WBParaSite" id="ASIM_0000104701-mRNA-1"/>
    </source>
</evidence>
<proteinExistence type="predicted"/>
<dbReference type="WBParaSite" id="ASIM_0000104701-mRNA-1">
    <property type="protein sequence ID" value="ASIM_0000104701-mRNA-1"/>
    <property type="gene ID" value="ASIM_0000104701"/>
</dbReference>
<dbReference type="EMBL" id="UYRR01000832">
    <property type="protein sequence ID" value="VDK18248.1"/>
    <property type="molecule type" value="Genomic_DNA"/>
</dbReference>
<reference evidence="1 2" key="2">
    <citation type="submission" date="2018-11" db="EMBL/GenBank/DDBJ databases">
        <authorList>
            <consortium name="Pathogen Informatics"/>
        </authorList>
    </citation>
    <scope>NUCLEOTIDE SEQUENCE [LARGE SCALE GENOMIC DNA]</scope>
</reference>
<dbReference type="AlphaFoldDB" id="A0A0M3J0K8"/>
<accession>A0A0M3J0K8</accession>
<name>A0A0M3J0K8_ANISI</name>
<dbReference type="Proteomes" id="UP000267096">
    <property type="component" value="Unassembled WGS sequence"/>
</dbReference>
<gene>
    <name evidence="1" type="ORF">ASIM_LOCUS941</name>
</gene>
<organism evidence="3">
    <name type="scientific">Anisakis simplex</name>
    <name type="common">Herring worm</name>
    <dbReference type="NCBI Taxonomy" id="6269"/>
    <lineage>
        <taxon>Eukaryota</taxon>
        <taxon>Metazoa</taxon>
        <taxon>Ecdysozoa</taxon>
        <taxon>Nematoda</taxon>
        <taxon>Chromadorea</taxon>
        <taxon>Rhabditida</taxon>
        <taxon>Spirurina</taxon>
        <taxon>Ascaridomorpha</taxon>
        <taxon>Ascaridoidea</taxon>
        <taxon>Anisakidae</taxon>
        <taxon>Anisakis</taxon>
        <taxon>Anisakis simplex complex</taxon>
    </lineage>
</organism>
<keyword evidence="2" id="KW-1185">Reference proteome</keyword>
<reference evidence="3" key="1">
    <citation type="submission" date="2017-02" db="UniProtKB">
        <authorList>
            <consortium name="WormBaseParasite"/>
        </authorList>
    </citation>
    <scope>IDENTIFICATION</scope>
</reference>